<evidence type="ECO:0000256" key="4">
    <source>
        <dbReference type="ARBA" id="ARBA00022798"/>
    </source>
</evidence>
<evidence type="ECO:0000256" key="2">
    <source>
        <dbReference type="ARBA" id="ARBA00007330"/>
    </source>
</evidence>
<sequence length="555" mass="62667">MGENIAFSNVDRKNKLQKATKTAYDLVVIGGGITGAGIALDASSRGMKVLLLEKGDFASGTSSKSTKLIHGGLRYLKQFDFWLVKEVGSERAIVHKLAPHLVIPEKMLLPLIEGGSYGKWLTSIGLKVYDILAQVSGDDKRQMLEKKEAMKLEPLLPKKILNGAGYYAEYRTDDARLTLENLKTSLQFGTEIFNYTRVTDFIYKDEKIVGVKFTDEVSGDEYSAASKYVINAAGPWVDELRSVNQSKKGKRLHLTKGVHLVFPKEKLPVKQSVYFDIPDGRMMFAIPRGKVTYIGTTDTNYNSDKDHVTTELADAIYLISAVNNMFPDIELELDDIISSWAGLRPLIHEEGKSASELSRKDEIFTSDTGLVSIAGGKLTGYRKMAERTVNRIAKKMEEDHNAKLGHCTTDKIPLCGNDFKKFKHVKKYISKLQEQLQSDGFSKYDAWYLATTYGKQTESILELYAKIKGDKPKERMIKAEAQFAIAYEMALNPLDFFIRRTGRLYFDIDSVRKYKAVVFEEFQKAYNYSTEEMEAFSTELDVQLKEHSDFSLERG</sequence>
<proteinExistence type="inferred from homology"/>
<dbReference type="Pfam" id="PF16901">
    <property type="entry name" value="DAO_C"/>
    <property type="match status" value="1"/>
</dbReference>
<evidence type="ECO:0000256" key="3">
    <source>
        <dbReference type="ARBA" id="ARBA00022630"/>
    </source>
</evidence>
<evidence type="ECO:0000313" key="11">
    <source>
        <dbReference type="Proteomes" id="UP001221366"/>
    </source>
</evidence>
<dbReference type="Proteomes" id="UP001221366">
    <property type="component" value="Unassembled WGS sequence"/>
</dbReference>
<keyword evidence="6 7" id="KW-0560">Oxidoreductase</keyword>
<evidence type="ECO:0000256" key="5">
    <source>
        <dbReference type="ARBA" id="ARBA00022827"/>
    </source>
</evidence>
<evidence type="ECO:0000259" key="9">
    <source>
        <dbReference type="Pfam" id="PF16901"/>
    </source>
</evidence>
<keyword evidence="11" id="KW-1185">Reference proteome</keyword>
<comment type="caution">
    <text evidence="10">The sequence shown here is derived from an EMBL/GenBank/DDBJ whole genome shotgun (WGS) entry which is preliminary data.</text>
</comment>
<dbReference type="Gene3D" id="3.30.9.10">
    <property type="entry name" value="D-Amino Acid Oxidase, subunit A, domain 2"/>
    <property type="match status" value="1"/>
</dbReference>
<reference evidence="10 11" key="1">
    <citation type="submission" date="2023-03" db="EMBL/GenBank/DDBJ databases">
        <title>Muricauda XX sp. nov. and Muricauda XXX sp. nov., two novel species isolated from Okinawa Trough.</title>
        <authorList>
            <person name="Cao W."/>
            <person name="Deng X."/>
        </authorList>
    </citation>
    <scope>NUCLEOTIDE SEQUENCE [LARGE SCALE GENOMIC DNA]</scope>
    <source>
        <strain evidence="10 11">334s03</strain>
    </source>
</reference>
<comment type="catalytic activity">
    <reaction evidence="7">
        <text>a quinone + sn-glycerol 3-phosphate = dihydroxyacetone phosphate + a quinol</text>
        <dbReference type="Rhea" id="RHEA:18977"/>
        <dbReference type="ChEBI" id="CHEBI:24646"/>
        <dbReference type="ChEBI" id="CHEBI:57597"/>
        <dbReference type="ChEBI" id="CHEBI:57642"/>
        <dbReference type="ChEBI" id="CHEBI:132124"/>
        <dbReference type="EC" id="1.1.5.3"/>
    </reaction>
</comment>
<keyword evidence="5" id="KW-0274">FAD</keyword>
<accession>A0ABT5XV16</accession>
<gene>
    <name evidence="10" type="ORF">PY092_02490</name>
</gene>
<comment type="cofactor">
    <cofactor evidence="1 7">
        <name>FAD</name>
        <dbReference type="ChEBI" id="CHEBI:57692"/>
    </cofactor>
</comment>
<name>A0ABT5XV16_9FLAO</name>
<evidence type="ECO:0000259" key="8">
    <source>
        <dbReference type="Pfam" id="PF01266"/>
    </source>
</evidence>
<evidence type="ECO:0000256" key="7">
    <source>
        <dbReference type="RuleBase" id="RU361217"/>
    </source>
</evidence>
<dbReference type="EMBL" id="JARFVB010000001">
    <property type="protein sequence ID" value="MDF0715004.1"/>
    <property type="molecule type" value="Genomic_DNA"/>
</dbReference>
<dbReference type="Gene3D" id="1.10.8.870">
    <property type="entry name" value="Alpha-glycerophosphate oxidase, cap domain"/>
    <property type="match status" value="1"/>
</dbReference>
<dbReference type="InterPro" id="IPR000447">
    <property type="entry name" value="G3P_DH_FAD-dep"/>
</dbReference>
<dbReference type="InterPro" id="IPR006076">
    <property type="entry name" value="FAD-dep_OxRdtase"/>
</dbReference>
<dbReference type="PROSITE" id="PS00978">
    <property type="entry name" value="FAD_G3PDH_2"/>
    <property type="match status" value="1"/>
</dbReference>
<feature type="domain" description="FAD dependent oxidoreductase" evidence="8">
    <location>
        <begin position="25"/>
        <end position="352"/>
    </location>
</feature>
<dbReference type="PRINTS" id="PR01001">
    <property type="entry name" value="FADG3PDH"/>
</dbReference>
<protein>
    <recommendedName>
        <fullName evidence="7">Glycerol-3-phosphate dehydrogenase</fullName>
        <ecNumber evidence="7">1.1.5.3</ecNumber>
    </recommendedName>
</protein>
<dbReference type="PANTHER" id="PTHR11985">
    <property type="entry name" value="GLYCEROL-3-PHOSPHATE DEHYDROGENASE"/>
    <property type="match status" value="1"/>
</dbReference>
<dbReference type="InterPro" id="IPR038299">
    <property type="entry name" value="DAO_C_sf"/>
</dbReference>
<evidence type="ECO:0000313" key="10">
    <source>
        <dbReference type="EMBL" id="MDF0715004.1"/>
    </source>
</evidence>
<keyword evidence="3 7" id="KW-0285">Flavoprotein</keyword>
<feature type="domain" description="Alpha-glycerophosphate oxidase C-terminal" evidence="9">
    <location>
        <begin position="407"/>
        <end position="532"/>
    </location>
</feature>
<evidence type="ECO:0000256" key="6">
    <source>
        <dbReference type="ARBA" id="ARBA00023002"/>
    </source>
</evidence>
<evidence type="ECO:0000256" key="1">
    <source>
        <dbReference type="ARBA" id="ARBA00001974"/>
    </source>
</evidence>
<dbReference type="Gene3D" id="3.50.50.60">
    <property type="entry name" value="FAD/NAD(P)-binding domain"/>
    <property type="match status" value="1"/>
</dbReference>
<dbReference type="InterPro" id="IPR031656">
    <property type="entry name" value="DAO_C"/>
</dbReference>
<keyword evidence="4" id="KW-0319">Glycerol metabolism</keyword>
<organism evidence="10 11">
    <name type="scientific">Flagellimonas yonaguniensis</name>
    <dbReference type="NCBI Taxonomy" id="3031325"/>
    <lineage>
        <taxon>Bacteria</taxon>
        <taxon>Pseudomonadati</taxon>
        <taxon>Bacteroidota</taxon>
        <taxon>Flavobacteriia</taxon>
        <taxon>Flavobacteriales</taxon>
        <taxon>Flavobacteriaceae</taxon>
        <taxon>Flagellimonas</taxon>
    </lineage>
</organism>
<dbReference type="PROSITE" id="PS00977">
    <property type="entry name" value="FAD_G3PDH_1"/>
    <property type="match status" value="1"/>
</dbReference>
<dbReference type="SUPFAM" id="SSF51905">
    <property type="entry name" value="FAD/NAD(P)-binding domain"/>
    <property type="match status" value="1"/>
</dbReference>
<dbReference type="EC" id="1.1.5.3" evidence="7"/>
<comment type="similarity">
    <text evidence="2 7">Belongs to the FAD-dependent glycerol-3-phosphate dehydrogenase family.</text>
</comment>
<dbReference type="InterPro" id="IPR036188">
    <property type="entry name" value="FAD/NAD-bd_sf"/>
</dbReference>
<dbReference type="PANTHER" id="PTHR11985:SF35">
    <property type="entry name" value="ANAEROBIC GLYCEROL-3-PHOSPHATE DEHYDROGENASE SUBUNIT A"/>
    <property type="match status" value="1"/>
</dbReference>
<dbReference type="Pfam" id="PF01266">
    <property type="entry name" value="DAO"/>
    <property type="match status" value="1"/>
</dbReference>
<dbReference type="RefSeq" id="WP_275614272.1">
    <property type="nucleotide sequence ID" value="NZ_JARFVB010000001.1"/>
</dbReference>